<dbReference type="InterPro" id="IPR035900">
    <property type="entry name" value="Colicin_E_sf"/>
</dbReference>
<evidence type="ECO:0000256" key="1">
    <source>
        <dbReference type="ARBA" id="ARBA00009346"/>
    </source>
</evidence>
<dbReference type="EMBL" id="NXHG01000048">
    <property type="protein sequence ID" value="PCM58291.1"/>
    <property type="molecule type" value="Genomic_DNA"/>
</dbReference>
<name>A0A2A5MBJ0_9ENTR</name>
<evidence type="ECO:0000313" key="4">
    <source>
        <dbReference type="Proteomes" id="UP000217648"/>
    </source>
</evidence>
<reference evidence="3 4" key="1">
    <citation type="submission" date="2017-09" db="EMBL/GenBank/DDBJ databases">
        <title>Mdr eskape-Ghana.</title>
        <authorList>
            <person name="Agyepong N."/>
            <person name="Janice J."/>
            <person name="Samuelsen O."/>
            <person name="Owusu-Ofori A."/>
            <person name="Sundsfjord A."/>
            <person name="Essack S."/>
            <person name="Pedersen T."/>
        </authorList>
    </citation>
    <scope>NUCLEOTIDE SEQUENCE [LARGE SCALE GENOMIC DNA]</scope>
    <source>
        <strain evidence="3 4">46</strain>
    </source>
</reference>
<evidence type="ECO:0000313" key="3">
    <source>
        <dbReference type="EMBL" id="PCM58291.1"/>
    </source>
</evidence>
<keyword evidence="2" id="KW-0079">Bacteriocin immunity</keyword>
<sequence>MAHSFLQTLVVAVGCYVEETDVTTLSVSLYSFAQLTQHPAGWNPILKPEVKAESLPKGIVKIVKE</sequence>
<comment type="caution">
    <text evidence="3">The sequence shown here is derived from an EMBL/GenBank/DDBJ whole genome shotgun (WGS) entry which is preliminary data.</text>
</comment>
<dbReference type="InterPro" id="IPR000290">
    <property type="entry name" value="Colicin_pyocin"/>
</dbReference>
<dbReference type="Pfam" id="PF01320">
    <property type="entry name" value="Colicin_Pyocin"/>
    <property type="match status" value="1"/>
</dbReference>
<dbReference type="SUPFAM" id="SSF47345">
    <property type="entry name" value="Colicin E immunity proteins"/>
    <property type="match status" value="1"/>
</dbReference>
<gene>
    <name evidence="3" type="ORF">CP911_28380</name>
</gene>
<dbReference type="Proteomes" id="UP000217648">
    <property type="component" value="Unassembled WGS sequence"/>
</dbReference>
<protein>
    <submittedName>
        <fullName evidence="3">Uncharacterized protein</fullName>
    </submittedName>
</protein>
<dbReference type="GO" id="GO:0030153">
    <property type="term" value="P:bacteriocin immunity"/>
    <property type="evidence" value="ECO:0007669"/>
    <property type="project" value="UniProtKB-KW"/>
</dbReference>
<proteinExistence type="inferred from homology"/>
<comment type="similarity">
    <text evidence="1">Belongs to the colicins ColE2/ColE8/ColE9 and pyocins S1/S2 family.</text>
</comment>
<dbReference type="GO" id="GO:0015643">
    <property type="term" value="F:toxic substance binding"/>
    <property type="evidence" value="ECO:0007669"/>
    <property type="project" value="InterPro"/>
</dbReference>
<dbReference type="Gene3D" id="1.10.1200.20">
    <property type="entry name" value="Colicin E immunity protein"/>
    <property type="match status" value="1"/>
</dbReference>
<dbReference type="AlphaFoldDB" id="A0A2A5MBJ0"/>
<evidence type="ECO:0000256" key="2">
    <source>
        <dbReference type="ARBA" id="ARBA00023025"/>
    </source>
</evidence>
<organism evidence="3 4">
    <name type="scientific">Klebsiella quasipneumoniae</name>
    <dbReference type="NCBI Taxonomy" id="1463165"/>
    <lineage>
        <taxon>Bacteria</taxon>
        <taxon>Pseudomonadati</taxon>
        <taxon>Pseudomonadota</taxon>
        <taxon>Gammaproteobacteria</taxon>
        <taxon>Enterobacterales</taxon>
        <taxon>Enterobacteriaceae</taxon>
        <taxon>Klebsiella/Raoultella group</taxon>
        <taxon>Klebsiella</taxon>
        <taxon>Klebsiella pneumoniae complex</taxon>
    </lineage>
</organism>
<accession>A0A2A5MBJ0</accession>